<protein>
    <submittedName>
        <fullName evidence="3">Protein FAR1-RELATED SEQUENCE 5-like</fullName>
    </submittedName>
</protein>
<accession>A0A6P4DEL0</accession>
<dbReference type="AlphaFoldDB" id="A0A6P4DEL0"/>
<dbReference type="PANTHER" id="PTHR47718:SF15">
    <property type="entry name" value="PROTEIN FAR1-RELATED SEQUENCE 5-LIKE"/>
    <property type="match status" value="1"/>
</dbReference>
<reference evidence="3" key="2">
    <citation type="submission" date="2025-08" db="UniProtKB">
        <authorList>
            <consortium name="RefSeq"/>
        </authorList>
    </citation>
    <scope>IDENTIFICATION</scope>
    <source>
        <tissue evidence="3">Whole plant</tissue>
    </source>
</reference>
<dbReference type="Pfam" id="PF10551">
    <property type="entry name" value="MULE"/>
    <property type="match status" value="1"/>
</dbReference>
<gene>
    <name evidence="3" type="primary">LOC107490732</name>
</gene>
<name>A0A6P4DEL0_ARADU</name>
<proteinExistence type="predicted"/>
<dbReference type="KEGG" id="adu:107490732"/>
<feature type="domain" description="MULE transposase" evidence="1">
    <location>
        <begin position="172"/>
        <end position="266"/>
    </location>
</feature>
<evidence type="ECO:0000313" key="3">
    <source>
        <dbReference type="RefSeq" id="XP_015967027.1"/>
    </source>
</evidence>
<dbReference type="RefSeq" id="XP_015967027.1">
    <property type="nucleotide sequence ID" value="XM_016111541.1"/>
</dbReference>
<dbReference type="PANTHER" id="PTHR47718">
    <property type="entry name" value="OS01G0519700 PROTEIN"/>
    <property type="match status" value="1"/>
</dbReference>
<reference evidence="2" key="1">
    <citation type="journal article" date="2016" name="Nat. Genet.">
        <title>The genome sequences of Arachis duranensis and Arachis ipaensis, the diploid ancestors of cultivated peanut.</title>
        <authorList>
            <person name="Bertioli D.J."/>
            <person name="Cannon S.B."/>
            <person name="Froenicke L."/>
            <person name="Huang G."/>
            <person name="Farmer A.D."/>
            <person name="Cannon E.K."/>
            <person name="Liu X."/>
            <person name="Gao D."/>
            <person name="Clevenger J."/>
            <person name="Dash S."/>
            <person name="Ren L."/>
            <person name="Moretzsohn M.C."/>
            <person name="Shirasawa K."/>
            <person name="Huang W."/>
            <person name="Vidigal B."/>
            <person name="Abernathy B."/>
            <person name="Chu Y."/>
            <person name="Niederhuth C.E."/>
            <person name="Umale P."/>
            <person name="Araujo A.C."/>
            <person name="Kozik A."/>
            <person name="Kim K.D."/>
            <person name="Burow M.D."/>
            <person name="Varshney R.K."/>
            <person name="Wang X."/>
            <person name="Zhang X."/>
            <person name="Barkley N."/>
            <person name="Guimaraes P.M."/>
            <person name="Isobe S."/>
            <person name="Guo B."/>
            <person name="Liao B."/>
            <person name="Stalker H.T."/>
            <person name="Schmitz R.J."/>
            <person name="Scheffler B.E."/>
            <person name="Leal-Bertioli S.C."/>
            <person name="Xun X."/>
            <person name="Jackson S.A."/>
            <person name="Michelmore R."/>
            <person name="Ozias-Akins P."/>
        </authorList>
    </citation>
    <scope>NUCLEOTIDE SEQUENCE [LARGE SCALE GENOMIC DNA]</scope>
    <source>
        <strain evidence="2">cv. V14167</strain>
    </source>
</reference>
<evidence type="ECO:0000313" key="2">
    <source>
        <dbReference type="Proteomes" id="UP000515211"/>
    </source>
</evidence>
<dbReference type="InterPro" id="IPR018289">
    <property type="entry name" value="MULE_transposase_dom"/>
</dbReference>
<dbReference type="OrthoDB" id="4327540at2759"/>
<dbReference type="Proteomes" id="UP000515211">
    <property type="component" value="Chromosome 5"/>
</dbReference>
<organism evidence="2 3">
    <name type="scientific">Arachis duranensis</name>
    <name type="common">Wild peanut</name>
    <dbReference type="NCBI Taxonomy" id="130453"/>
    <lineage>
        <taxon>Eukaryota</taxon>
        <taxon>Viridiplantae</taxon>
        <taxon>Streptophyta</taxon>
        <taxon>Embryophyta</taxon>
        <taxon>Tracheophyta</taxon>
        <taxon>Spermatophyta</taxon>
        <taxon>Magnoliopsida</taxon>
        <taxon>eudicotyledons</taxon>
        <taxon>Gunneridae</taxon>
        <taxon>Pentapetalae</taxon>
        <taxon>rosids</taxon>
        <taxon>fabids</taxon>
        <taxon>Fabales</taxon>
        <taxon>Fabaceae</taxon>
        <taxon>Papilionoideae</taxon>
        <taxon>50 kb inversion clade</taxon>
        <taxon>dalbergioids sensu lato</taxon>
        <taxon>Dalbergieae</taxon>
        <taxon>Pterocarpus clade</taxon>
        <taxon>Arachis</taxon>
    </lineage>
</organism>
<keyword evidence="2" id="KW-1185">Reference proteome</keyword>
<sequence>MAESGYEMLDEEAGYYGEVLQLSKEEIMSKAFRSDEAAYEFYRRFGKYFGFGIRKGDSGKDESGRVIRRRFFVTERAYGVLTSKILGHITGQASGYSLKSFTKKDAYNYINKVKHAKIIDGDSNAVVVYLEGKAGPNSMSMARYNVTKDNTLANIFWADGGSRVDYQYFGDVLTFNLTYKKNKYRRPLVIFSGVNNHKQTTIFGFGLVLDESVGSDKWLLENLLEVMCNKKSTVVVTDGCDSMKATIKSVFPEATHRFYAWHMEKNVTANVKEEKLRQCFTRWLYSDMEIDEFEAEWDDTVEEYGFQNSFWAKETFQKRMMWANVYLRDKFCAGFRTTSRCEGINVYVKNFLKSRHSILDMVQNLGLVMREYQNNKLLAQFRSLHGIPVMTTCLDPLEKYAVDVYTHWRNTATQHEHLTQIPERLVLKRWRKDAKSLDKYVEITEFGSKRGFLQRHGALHTATQWMLYVGARCPSSFTHVLNEDEIPVATGCSETMEYDRNMRSSTDELLTQCKTGYEASIIIVSRISISLEISVSLYYNCALRYLFSKV</sequence>
<dbReference type="GeneID" id="107490732"/>
<evidence type="ECO:0000259" key="1">
    <source>
        <dbReference type="Pfam" id="PF10551"/>
    </source>
</evidence>